<protein>
    <submittedName>
        <fullName evidence="1">Uncharacterized protein</fullName>
    </submittedName>
</protein>
<keyword evidence="2" id="KW-1185">Reference proteome</keyword>
<proteinExistence type="predicted"/>
<gene>
    <name evidence="1" type="ORF">HH213_11090</name>
</gene>
<evidence type="ECO:0000313" key="1">
    <source>
        <dbReference type="EMBL" id="QJD90579.1"/>
    </source>
</evidence>
<reference evidence="1 2" key="1">
    <citation type="submission" date="2020-04" db="EMBL/GenBank/DDBJ databases">
        <title>Genome sequencing of novel species.</title>
        <authorList>
            <person name="Heo J."/>
            <person name="Kim S.-J."/>
            <person name="Kim J.-S."/>
            <person name="Hong S.-B."/>
            <person name="Kwon S.-W."/>
        </authorList>
    </citation>
    <scope>NUCLEOTIDE SEQUENCE [LARGE SCALE GENOMIC DNA]</scope>
    <source>
        <strain evidence="1 2">AF9R3</strain>
    </source>
</reference>
<sequence>MTTLTISNSGTAWIRDMQAQGKSAEGGWANSPNAAYYASLDTDHPLPKPSLGLPTTFAELMKARAVDREDMQLPAVHTANGRRA</sequence>
<dbReference type="EMBL" id="CP051684">
    <property type="protein sequence ID" value="QJD90579.1"/>
    <property type="molecule type" value="Genomic_DNA"/>
</dbReference>
<evidence type="ECO:0000313" key="2">
    <source>
        <dbReference type="Proteomes" id="UP000503117"/>
    </source>
</evidence>
<dbReference type="Proteomes" id="UP000503117">
    <property type="component" value="Chromosome"/>
</dbReference>
<name>A0ABX6M8C8_9BURK</name>
<dbReference type="RefSeq" id="WP_169112286.1">
    <property type="nucleotide sequence ID" value="NZ_CP051684.1"/>
</dbReference>
<organism evidence="1 2">
    <name type="scientific">Duganella dendranthematis</name>
    <dbReference type="NCBI Taxonomy" id="2728021"/>
    <lineage>
        <taxon>Bacteria</taxon>
        <taxon>Pseudomonadati</taxon>
        <taxon>Pseudomonadota</taxon>
        <taxon>Betaproteobacteria</taxon>
        <taxon>Burkholderiales</taxon>
        <taxon>Oxalobacteraceae</taxon>
        <taxon>Telluria group</taxon>
        <taxon>Duganella</taxon>
    </lineage>
</organism>
<accession>A0ABX6M8C8</accession>